<keyword evidence="7" id="KW-0325">Glycoprotein</keyword>
<keyword evidence="8 13" id="KW-0326">Glycosidase</keyword>
<feature type="active site" evidence="11">
    <location>
        <position position="414"/>
    </location>
</feature>
<comment type="cofactor">
    <cofactor evidence="1 12">
        <name>Ca(2+)</name>
        <dbReference type="ChEBI" id="CHEBI:29108"/>
    </cofactor>
</comment>
<accession>A0A9P7ZMY2</accession>
<evidence type="ECO:0000256" key="4">
    <source>
        <dbReference type="ARBA" id="ARBA00022729"/>
    </source>
</evidence>
<dbReference type="GO" id="GO:0016020">
    <property type="term" value="C:membrane"/>
    <property type="evidence" value="ECO:0007669"/>
    <property type="project" value="InterPro"/>
</dbReference>
<dbReference type="InterPro" id="IPR036026">
    <property type="entry name" value="Seven-hairpin_glycosidases"/>
</dbReference>
<dbReference type="GO" id="GO:0005783">
    <property type="term" value="C:endoplasmic reticulum"/>
    <property type="evidence" value="ECO:0007669"/>
    <property type="project" value="TreeGrafter"/>
</dbReference>
<reference evidence="14" key="1">
    <citation type="journal article" date="2021" name="IMA Fungus">
        <title>Genomic characterization of three marine fungi, including Emericellopsis atlantica sp. nov. with signatures of a generalist lifestyle and marine biomass degradation.</title>
        <authorList>
            <person name="Hagestad O.C."/>
            <person name="Hou L."/>
            <person name="Andersen J.H."/>
            <person name="Hansen E.H."/>
            <person name="Altermark B."/>
            <person name="Li C."/>
            <person name="Kuhnert E."/>
            <person name="Cox R.J."/>
            <person name="Crous P.W."/>
            <person name="Spatafora J.W."/>
            <person name="Lail K."/>
            <person name="Amirebrahimi M."/>
            <person name="Lipzen A."/>
            <person name="Pangilinan J."/>
            <person name="Andreopoulos W."/>
            <person name="Hayes R.D."/>
            <person name="Ng V."/>
            <person name="Grigoriev I.V."/>
            <person name="Jackson S.A."/>
            <person name="Sutton T.D.S."/>
            <person name="Dobson A.D.W."/>
            <person name="Rama T."/>
        </authorList>
    </citation>
    <scope>NUCLEOTIDE SEQUENCE</scope>
    <source>
        <strain evidence="14">TS7</strain>
    </source>
</reference>
<keyword evidence="5 13" id="KW-0378">Hydrolase</keyword>
<dbReference type="InterPro" id="IPR012341">
    <property type="entry name" value="6hp_glycosidase-like_sf"/>
</dbReference>
<evidence type="ECO:0000313" key="15">
    <source>
        <dbReference type="Proteomes" id="UP000887229"/>
    </source>
</evidence>
<dbReference type="PANTHER" id="PTHR11742">
    <property type="entry name" value="MANNOSYL-OLIGOSACCHARIDE ALPHA-1,2-MANNOSIDASE-RELATED"/>
    <property type="match status" value="1"/>
</dbReference>
<dbReference type="AlphaFoldDB" id="A0A9P7ZMY2"/>
<keyword evidence="12" id="KW-0479">Metal-binding</keyword>
<sequence>MWIERLHSLTRGLLSLQNVFGGVPTASREQPKPDQDRAAAVKEVFKESWQGYYQHAFPHDSLRPISMSYVDNRNGWGVTAIDALSTAIVMGESETVEQILELVPTVDFTTTKKEKEMVSVFETNIRYIGGLLSAYDLLTGPMKDTIKDSEAVECLLQQAQTLADSLIIAFDTPTGIPEGDIVLNPKPAQLPKGQNTIAGFGTLVLEWTHLSDLTGDGKYANLTQHAQAYLLDPMGVLGGFPGLLGKQVSTETGEFLDSSGSWGASRDSFYEYLIKMYLYDPVAFSLYRDRWVLAADSTMEYLASHPSSRQELTFLSDFEGNETFPRSGHLASFAGGNFILGGIVLGQRKYVDFGLALTDSHHETYRGTATGIGPEGFRWIDSDHPDGDVPKDKVKFYEENGFWPTSSSYVLRPETMESIYQAYRVTGDTKYQDLAWEAFGNIKKVCRAGVGYSSIRDVNAAMGGGFTDFEESFWMAETLKYLYLIFGPESEVQIQADGANTFVFNTEAHPLRVRNRS</sequence>
<evidence type="ECO:0000256" key="1">
    <source>
        <dbReference type="ARBA" id="ARBA00001913"/>
    </source>
</evidence>
<dbReference type="RefSeq" id="XP_046118555.1">
    <property type="nucleotide sequence ID" value="XM_046263423.1"/>
</dbReference>
<dbReference type="GO" id="GO:0004571">
    <property type="term" value="F:mannosyl-oligosaccharide 1,2-alpha-mannosidase activity"/>
    <property type="evidence" value="ECO:0007669"/>
    <property type="project" value="UniProtKB-EC"/>
</dbReference>
<keyword evidence="12" id="KW-0106">Calcium</keyword>
<feature type="binding site" evidence="12">
    <location>
        <position position="506"/>
    </location>
    <ligand>
        <name>Ca(2+)</name>
        <dbReference type="ChEBI" id="CHEBI:29108"/>
    </ligand>
</feature>
<dbReference type="InterPro" id="IPR050749">
    <property type="entry name" value="Glycosyl_Hydrolase_47"/>
</dbReference>
<dbReference type="SUPFAM" id="SSF48225">
    <property type="entry name" value="Seven-hairpin glycosidases"/>
    <property type="match status" value="1"/>
</dbReference>
<dbReference type="GO" id="GO:0005975">
    <property type="term" value="P:carbohydrate metabolic process"/>
    <property type="evidence" value="ECO:0007669"/>
    <property type="project" value="InterPro"/>
</dbReference>
<keyword evidence="15" id="KW-1185">Reference proteome</keyword>
<comment type="caution">
    <text evidence="14">The sequence shown here is derived from an EMBL/GenBank/DDBJ whole genome shotgun (WGS) entry which is preliminary data.</text>
</comment>
<evidence type="ECO:0000256" key="6">
    <source>
        <dbReference type="ARBA" id="ARBA00023157"/>
    </source>
</evidence>
<evidence type="ECO:0000256" key="7">
    <source>
        <dbReference type="ARBA" id="ARBA00023180"/>
    </source>
</evidence>
<proteinExistence type="inferred from homology"/>
<gene>
    <name evidence="14" type="ORF">F5Z01DRAFT_654383</name>
</gene>
<dbReference type="Pfam" id="PF01532">
    <property type="entry name" value="Glyco_hydro_47"/>
    <property type="match status" value="1"/>
</dbReference>
<name>A0A9P7ZMY2_9HYPO</name>
<organism evidence="14 15">
    <name type="scientific">Emericellopsis atlantica</name>
    <dbReference type="NCBI Taxonomy" id="2614577"/>
    <lineage>
        <taxon>Eukaryota</taxon>
        <taxon>Fungi</taxon>
        <taxon>Dikarya</taxon>
        <taxon>Ascomycota</taxon>
        <taxon>Pezizomycotina</taxon>
        <taxon>Sordariomycetes</taxon>
        <taxon>Hypocreomycetidae</taxon>
        <taxon>Hypocreales</taxon>
        <taxon>Bionectriaceae</taxon>
        <taxon>Emericellopsis</taxon>
    </lineage>
</organism>
<dbReference type="InterPro" id="IPR001382">
    <property type="entry name" value="Glyco_hydro_47"/>
</dbReference>
<evidence type="ECO:0000256" key="3">
    <source>
        <dbReference type="ARBA" id="ARBA00007658"/>
    </source>
</evidence>
<dbReference type="EMBL" id="MU251253">
    <property type="protein sequence ID" value="KAG9254631.1"/>
    <property type="molecule type" value="Genomic_DNA"/>
</dbReference>
<keyword evidence="4" id="KW-0732">Signal</keyword>
<feature type="active site" description="Proton donor" evidence="11">
    <location>
        <position position="122"/>
    </location>
</feature>
<dbReference type="Proteomes" id="UP000887229">
    <property type="component" value="Unassembled WGS sequence"/>
</dbReference>
<dbReference type="GeneID" id="70294326"/>
<comment type="catalytic activity">
    <reaction evidence="10">
        <text>N(4)-(alpha-D-Man-(1-&gt;2)-alpha-D-Man-(1-&gt;2)-alpha-D-Man-(1-&gt;3)-[alpha-D-Man-(1-&gt;2)-alpha-D-Man-(1-&gt;3)-[alpha-D-Man-(1-&gt;2)-alpha-D-Man-(1-&gt;6)]-alpha-D-Man-(1-&gt;6)]-beta-D-Man-(1-&gt;4)-beta-D-GlcNAc-(1-&gt;4)-beta-D-GlcNAc)-L-asparaginyl-[protein] (N-glucan mannose isomer 9A1,2,3B1,2,3) + 4 H2O = N(4)-(alpha-D-Man-(1-&gt;3)-[alpha-D-Man-(1-&gt;3)-[alpha-D-Man-(1-&gt;6)]-alpha-D-Man-(1-&gt;6)]-beta-D-Man-(1-&gt;4)-beta-D-GlcNAc-(1-&gt;4)-beta-D-GlcNAc)-L-asparaginyl-[protein] (N-glucan mannose isomer 5A1,2) + 4 beta-D-mannose</text>
        <dbReference type="Rhea" id="RHEA:56008"/>
        <dbReference type="Rhea" id="RHEA-COMP:14356"/>
        <dbReference type="Rhea" id="RHEA-COMP:14367"/>
        <dbReference type="ChEBI" id="CHEBI:15377"/>
        <dbReference type="ChEBI" id="CHEBI:28563"/>
        <dbReference type="ChEBI" id="CHEBI:59087"/>
        <dbReference type="ChEBI" id="CHEBI:139493"/>
        <dbReference type="EC" id="3.2.1.113"/>
    </reaction>
</comment>
<evidence type="ECO:0000256" key="8">
    <source>
        <dbReference type="ARBA" id="ARBA00023295"/>
    </source>
</evidence>
<feature type="active site" evidence="11">
    <location>
        <position position="267"/>
    </location>
</feature>
<evidence type="ECO:0000256" key="5">
    <source>
        <dbReference type="ARBA" id="ARBA00022801"/>
    </source>
</evidence>
<evidence type="ECO:0000256" key="13">
    <source>
        <dbReference type="RuleBase" id="RU361193"/>
    </source>
</evidence>
<evidence type="ECO:0000313" key="14">
    <source>
        <dbReference type="EMBL" id="KAG9254631.1"/>
    </source>
</evidence>
<protein>
    <recommendedName>
        <fullName evidence="13">alpha-1,2-Mannosidase</fullName>
        <ecNumber evidence="13">3.2.1.-</ecNumber>
    </recommendedName>
</protein>
<dbReference type="OrthoDB" id="8118055at2759"/>
<comment type="catalytic activity">
    <reaction evidence="9">
        <text>N(4)-(alpha-D-Man-(1-&gt;2)-alpha-D-Man-(1-&gt;2)-alpha-D-Man-(1-&gt;3)-[alpha-D-Man-(1-&gt;3)-[alpha-D-Man-(1-&gt;2)-alpha-D-Man-(1-&gt;6)]-alpha-D-Man-(1-&gt;6)]-beta-D-Man-(1-&gt;4)-beta-D-GlcNAc-(1-&gt;4)-beta-D-GlcNAc)-L-asparaginyl-[protein] (N-glucan mannose isomer 8A1,2,3B1,3) + 3 H2O = N(4)-(alpha-D-Man-(1-&gt;3)-[alpha-D-Man-(1-&gt;3)-[alpha-D-Man-(1-&gt;6)]-alpha-D-Man-(1-&gt;6)]-beta-D-Man-(1-&gt;4)-beta-D-GlcNAc-(1-&gt;4)-beta-D-GlcNAc)-L-asparaginyl-[protein] (N-glucan mannose isomer 5A1,2) + 3 beta-D-mannose</text>
        <dbReference type="Rhea" id="RHEA:56028"/>
        <dbReference type="Rhea" id="RHEA-COMP:14358"/>
        <dbReference type="Rhea" id="RHEA-COMP:14367"/>
        <dbReference type="ChEBI" id="CHEBI:15377"/>
        <dbReference type="ChEBI" id="CHEBI:28563"/>
        <dbReference type="ChEBI" id="CHEBI:59087"/>
        <dbReference type="ChEBI" id="CHEBI:60628"/>
        <dbReference type="EC" id="3.2.1.113"/>
    </reaction>
</comment>
<dbReference type="GO" id="GO:0005509">
    <property type="term" value="F:calcium ion binding"/>
    <property type="evidence" value="ECO:0007669"/>
    <property type="project" value="InterPro"/>
</dbReference>
<dbReference type="PANTHER" id="PTHR11742:SF101">
    <property type="entry name" value="MANNOSYL-OLIGOSACCHARIDE ALPHA-1,2-MANNOSIDASE 1B"/>
    <property type="match status" value="1"/>
</dbReference>
<evidence type="ECO:0000256" key="2">
    <source>
        <dbReference type="ARBA" id="ARBA00004922"/>
    </source>
</evidence>
<comment type="similarity">
    <text evidence="3 13">Belongs to the glycosyl hydrolase 47 family.</text>
</comment>
<dbReference type="PRINTS" id="PR00747">
    <property type="entry name" value="GLYHDRLASE47"/>
</dbReference>
<evidence type="ECO:0000256" key="12">
    <source>
        <dbReference type="PIRSR" id="PIRSR601382-2"/>
    </source>
</evidence>
<evidence type="ECO:0000256" key="9">
    <source>
        <dbReference type="ARBA" id="ARBA00047669"/>
    </source>
</evidence>
<evidence type="ECO:0000256" key="10">
    <source>
        <dbReference type="ARBA" id="ARBA00048605"/>
    </source>
</evidence>
<keyword evidence="6" id="KW-1015">Disulfide bond</keyword>
<dbReference type="GO" id="GO:0036503">
    <property type="term" value="P:ERAD pathway"/>
    <property type="evidence" value="ECO:0007669"/>
    <property type="project" value="UniProtKB-ARBA"/>
</dbReference>
<comment type="pathway">
    <text evidence="2">Protein modification; protein glycosylation.</text>
</comment>
<feature type="active site" description="Proton donor" evidence="11">
    <location>
        <position position="375"/>
    </location>
</feature>
<evidence type="ECO:0000256" key="11">
    <source>
        <dbReference type="PIRSR" id="PIRSR601382-1"/>
    </source>
</evidence>
<dbReference type="EC" id="3.2.1.-" evidence="13"/>
<dbReference type="Gene3D" id="1.50.10.10">
    <property type="match status" value="1"/>
</dbReference>
<dbReference type="FunFam" id="1.50.10.10:FF:000047">
    <property type="entry name" value="Mannosyl-oligosaccharide alpha-1,2-mannosidase"/>
    <property type="match status" value="1"/>
</dbReference>